<evidence type="ECO:0000313" key="3">
    <source>
        <dbReference type="EMBL" id="KOY15824.1"/>
    </source>
</evidence>
<dbReference type="PATRIC" id="fig|1705561.3.peg.2785"/>
<dbReference type="RefSeq" id="WP_053781427.1">
    <property type="nucleotide sequence ID" value="NZ_LITU01000059.1"/>
</dbReference>
<dbReference type="PANTHER" id="PTHR30575:SF3">
    <property type="entry name" value="PEPTIDASE M20 DIMERISATION DOMAIN-CONTAINING PROTEIN"/>
    <property type="match status" value="1"/>
</dbReference>
<dbReference type="Gene3D" id="3.40.630.10">
    <property type="entry name" value="Zn peptidases"/>
    <property type="match status" value="2"/>
</dbReference>
<dbReference type="AlphaFoldDB" id="A0A0N0C4I1"/>
<dbReference type="GO" id="GO:0005737">
    <property type="term" value="C:cytoplasm"/>
    <property type="evidence" value="ECO:0007669"/>
    <property type="project" value="TreeGrafter"/>
</dbReference>
<dbReference type="InterPro" id="IPR002933">
    <property type="entry name" value="Peptidase_M20"/>
</dbReference>
<dbReference type="InterPro" id="IPR036264">
    <property type="entry name" value="Bact_exopeptidase_dim_dom"/>
</dbReference>
<keyword evidence="1" id="KW-0479">Metal-binding</keyword>
<dbReference type="GO" id="GO:0046657">
    <property type="term" value="P:folic acid catabolic process"/>
    <property type="evidence" value="ECO:0007669"/>
    <property type="project" value="TreeGrafter"/>
</dbReference>
<dbReference type="InterPro" id="IPR017439">
    <property type="entry name" value="Amidohydrolase"/>
</dbReference>
<feature type="binding site" evidence="1">
    <location>
        <position position="139"/>
    </location>
    <ligand>
        <name>Mn(2+)</name>
        <dbReference type="ChEBI" id="CHEBI:29035"/>
        <label>2</label>
    </ligand>
</feature>
<dbReference type="EMBL" id="LITU01000059">
    <property type="protein sequence ID" value="KOY15824.1"/>
    <property type="molecule type" value="Genomic_DNA"/>
</dbReference>
<dbReference type="PIRSF" id="PIRSF005962">
    <property type="entry name" value="Pept_M20D_amidohydro"/>
    <property type="match status" value="1"/>
</dbReference>
<gene>
    <name evidence="3" type="ORF">AMS66_14315</name>
</gene>
<dbReference type="SUPFAM" id="SSF55031">
    <property type="entry name" value="Bacterial exopeptidase dimerisation domain"/>
    <property type="match status" value="1"/>
</dbReference>
<comment type="cofactor">
    <cofactor evidence="1">
        <name>Mn(2+)</name>
        <dbReference type="ChEBI" id="CHEBI:29035"/>
    </cofactor>
    <text evidence="1">The Mn(2+) ion enhances activity.</text>
</comment>
<evidence type="ECO:0000259" key="2">
    <source>
        <dbReference type="Pfam" id="PF07687"/>
    </source>
</evidence>
<reference evidence="3 4" key="1">
    <citation type="submission" date="2015-08" db="EMBL/GenBank/DDBJ databases">
        <title>Draft genome sequence of cellulolytic and xylanolytic Paenibacillus sp. A59, isolated from a decaying forest soil from Patagonia, Argentina.</title>
        <authorList>
            <person name="Ghio S."/>
            <person name="Caceres A.M."/>
            <person name="Talia P."/>
            <person name="Grasso D."/>
            <person name="Campos E."/>
        </authorList>
    </citation>
    <scope>NUCLEOTIDE SEQUENCE [LARGE SCALE GENOMIC DNA]</scope>
    <source>
        <strain evidence="3 4">A59</strain>
    </source>
</reference>
<keyword evidence="1" id="KW-0464">Manganese</keyword>
<dbReference type="Pfam" id="PF01546">
    <property type="entry name" value="Peptidase_M20"/>
    <property type="match status" value="1"/>
</dbReference>
<dbReference type="InterPro" id="IPR052030">
    <property type="entry name" value="Peptidase_M20/M20A_hydrolases"/>
</dbReference>
<protein>
    <submittedName>
        <fullName evidence="3">Aminobenzoyl-glutamate utilization protein A</fullName>
    </submittedName>
</protein>
<dbReference type="NCBIfam" id="TIGR01891">
    <property type="entry name" value="amidohydrolases"/>
    <property type="match status" value="1"/>
</dbReference>
<dbReference type="GO" id="GO:0016805">
    <property type="term" value="F:dipeptidase activity"/>
    <property type="evidence" value="ECO:0007669"/>
    <property type="project" value="TreeGrafter"/>
</dbReference>
<sequence>MIDIIALRRDLHEHPELGFTEFRTATKVVQMLTELGYRVTYGKDAIDDTSRRGLPKPEVLEDAYQRAIHEGADPAIVQQMRGGFTAVVAELQGEQEGPTTAFRFDMDALPIRESKSDKHIPQAGQFRSSHEGIMHACAHDGHTAIGLALAERLSDRKFGGKIRLLFQPAEEGVRGAYAMVKNGMLEQVDRLFCIHLGTGVPSGHVRGASAGFLATTKLEAHFTGVSSHAGATPEEGRNALLGASTALLNIHALPRFSTADTRINVGILEGGTGANIIPEHARMVIETRSTSEETNRELERRVRQIIEHSASMHELSSTVEVIGGAVPIRCDMELAELAVQQTEGIAGFTCAEAISDGASLGSEDASYMIRRVQEQGGKATYMIIGSELPAPHHHPEFDLDEAVLAPAVELLERLARTLL</sequence>
<feature type="binding site" evidence="1">
    <location>
        <position position="171"/>
    </location>
    <ligand>
        <name>Mn(2+)</name>
        <dbReference type="ChEBI" id="CHEBI:29035"/>
        <label>2</label>
    </ligand>
</feature>
<feature type="binding site" evidence="1">
    <location>
        <position position="393"/>
    </location>
    <ligand>
        <name>Mn(2+)</name>
        <dbReference type="ChEBI" id="CHEBI:29035"/>
        <label>2</label>
    </ligand>
</feature>
<organism evidence="3 4">
    <name type="scientific">Paenibacillus xylanivorans</name>
    <dbReference type="NCBI Taxonomy" id="1705561"/>
    <lineage>
        <taxon>Bacteria</taxon>
        <taxon>Bacillati</taxon>
        <taxon>Bacillota</taxon>
        <taxon>Bacilli</taxon>
        <taxon>Bacillales</taxon>
        <taxon>Paenibacillaceae</taxon>
        <taxon>Paenibacillus</taxon>
    </lineage>
</organism>
<dbReference type="GO" id="GO:0071713">
    <property type="term" value="F:para-aminobenzoyl-glutamate hydrolase activity"/>
    <property type="evidence" value="ECO:0007669"/>
    <property type="project" value="TreeGrafter"/>
</dbReference>
<feature type="binding site" evidence="1">
    <location>
        <position position="137"/>
    </location>
    <ligand>
        <name>Mn(2+)</name>
        <dbReference type="ChEBI" id="CHEBI:29035"/>
        <label>2</label>
    </ligand>
</feature>
<accession>A0A0N0C4I1</accession>
<feature type="binding site" evidence="1">
    <location>
        <position position="195"/>
    </location>
    <ligand>
        <name>Mn(2+)</name>
        <dbReference type="ChEBI" id="CHEBI:29035"/>
        <label>2</label>
    </ligand>
</feature>
<proteinExistence type="predicted"/>
<dbReference type="PANTHER" id="PTHR30575">
    <property type="entry name" value="PEPTIDASE M20"/>
    <property type="match status" value="1"/>
</dbReference>
<dbReference type="GO" id="GO:0046872">
    <property type="term" value="F:metal ion binding"/>
    <property type="evidence" value="ECO:0007669"/>
    <property type="project" value="UniProtKB-KW"/>
</dbReference>
<keyword evidence="4" id="KW-1185">Reference proteome</keyword>
<dbReference type="OrthoDB" id="9776731at2"/>
<evidence type="ECO:0000313" key="4">
    <source>
        <dbReference type="Proteomes" id="UP000037688"/>
    </source>
</evidence>
<feature type="domain" description="Peptidase M20 dimerisation" evidence="2">
    <location>
        <begin position="219"/>
        <end position="309"/>
    </location>
</feature>
<dbReference type="SUPFAM" id="SSF53187">
    <property type="entry name" value="Zn-dependent exopeptidases"/>
    <property type="match status" value="1"/>
</dbReference>
<name>A0A0N0C4I1_9BACL</name>
<comment type="caution">
    <text evidence="3">The sequence shown here is derived from an EMBL/GenBank/DDBJ whole genome shotgun (WGS) entry which is preliminary data.</text>
</comment>
<dbReference type="Pfam" id="PF07687">
    <property type="entry name" value="M20_dimer"/>
    <property type="match status" value="1"/>
</dbReference>
<dbReference type="Proteomes" id="UP000037688">
    <property type="component" value="Unassembled WGS sequence"/>
</dbReference>
<evidence type="ECO:0000256" key="1">
    <source>
        <dbReference type="PIRSR" id="PIRSR005962-1"/>
    </source>
</evidence>
<dbReference type="InterPro" id="IPR011650">
    <property type="entry name" value="Peptidase_M20_dimer"/>
</dbReference>